<feature type="transmembrane region" description="Helical" evidence="1">
    <location>
        <begin position="337"/>
        <end position="357"/>
    </location>
</feature>
<feature type="transmembrane region" description="Helical" evidence="1">
    <location>
        <begin position="363"/>
        <end position="381"/>
    </location>
</feature>
<dbReference type="AlphaFoldDB" id="U7QCV4"/>
<organism evidence="2 3">
    <name type="scientific">Lyngbya aestuarii BL J</name>
    <dbReference type="NCBI Taxonomy" id="1348334"/>
    <lineage>
        <taxon>Bacteria</taxon>
        <taxon>Bacillati</taxon>
        <taxon>Cyanobacteriota</taxon>
        <taxon>Cyanophyceae</taxon>
        <taxon>Oscillatoriophycideae</taxon>
        <taxon>Oscillatoriales</taxon>
        <taxon>Microcoleaceae</taxon>
        <taxon>Lyngbya</taxon>
    </lineage>
</organism>
<dbReference type="Proteomes" id="UP000017127">
    <property type="component" value="Unassembled WGS sequence"/>
</dbReference>
<dbReference type="EMBL" id="AUZM01000051">
    <property type="protein sequence ID" value="ERT05668.1"/>
    <property type="molecule type" value="Genomic_DNA"/>
</dbReference>
<dbReference type="OrthoDB" id="568803at2"/>
<comment type="caution">
    <text evidence="2">The sequence shown here is derived from an EMBL/GenBank/DDBJ whole genome shotgun (WGS) entry which is preliminary data.</text>
</comment>
<dbReference type="PATRIC" id="fig|1348334.3.peg.4234"/>
<keyword evidence="1" id="KW-0472">Membrane</keyword>
<feature type="transmembrane region" description="Helical" evidence="1">
    <location>
        <begin position="411"/>
        <end position="431"/>
    </location>
</feature>
<sequence length="465" mass="52285">MYSSFQGIPNLPDLTHPNELINFGSNIVQFSWKLALLVLAFGLVMAMITWSNSRQAEPSVAAILQGELERYVLVIQKLPHLGLILVILVGGFFLCSTLANRYHHWEQQKVAQVVTTVSGERLEQAAPQVRYQLEETYTRYRWVDNQQIEEEATRKVDRFLAIAGSQIQLRIDQATDPATRQWLYSVDFEAEYQVINRLSDIQQFFFEVRPPFGYKILQNFQVEKEEKPLVSVNPGDYGFPFRLAPGETTRFRVTYQAQGAPRWVYEPMGQLLSNFRLTVNANFPNADFSGALPTVTQEGERQRELTWIFEGNVSVRNPLGVFTATDPVTNTGILPRLLLLAPAIFLWWILLLNLSLPLSLRDIAIAASIFFACLLTLTYSSRLIDAKLAFALICPILIVLVWGLGKHRQASLAAIICTIAGVALPIFGLLIPYSGLTLSLAGLLSGSWLAVQSWYKLGNCEVSQN</sequence>
<evidence type="ECO:0000313" key="2">
    <source>
        <dbReference type="EMBL" id="ERT05668.1"/>
    </source>
</evidence>
<proteinExistence type="predicted"/>
<protein>
    <submittedName>
        <fullName evidence="2">Putative membrane protein</fullName>
    </submittedName>
</protein>
<feature type="transmembrane region" description="Helical" evidence="1">
    <location>
        <begin position="30"/>
        <end position="50"/>
    </location>
</feature>
<keyword evidence="1" id="KW-0812">Transmembrane</keyword>
<evidence type="ECO:0000313" key="3">
    <source>
        <dbReference type="Proteomes" id="UP000017127"/>
    </source>
</evidence>
<keyword evidence="3" id="KW-1185">Reference proteome</keyword>
<gene>
    <name evidence="2" type="ORF">M595_4380</name>
</gene>
<name>U7QCV4_9CYAN</name>
<feature type="transmembrane region" description="Helical" evidence="1">
    <location>
        <begin position="388"/>
        <end position="405"/>
    </location>
</feature>
<feature type="transmembrane region" description="Helical" evidence="1">
    <location>
        <begin position="78"/>
        <end position="99"/>
    </location>
</feature>
<accession>U7QCV4</accession>
<dbReference type="RefSeq" id="WP_023068064.1">
    <property type="nucleotide sequence ID" value="NZ_AUZM01000051.1"/>
</dbReference>
<reference evidence="2 3" key="1">
    <citation type="journal article" date="2013" name="Front. Microbiol.">
        <title>Comparative genomic analyses of the cyanobacterium, Lyngbya aestuarii BL J, a powerful hydrogen producer.</title>
        <authorList>
            <person name="Kothari A."/>
            <person name="Vaughn M."/>
            <person name="Garcia-Pichel F."/>
        </authorList>
    </citation>
    <scope>NUCLEOTIDE SEQUENCE [LARGE SCALE GENOMIC DNA]</scope>
    <source>
        <strain evidence="2 3">BL J</strain>
    </source>
</reference>
<keyword evidence="1" id="KW-1133">Transmembrane helix</keyword>
<evidence type="ECO:0000256" key="1">
    <source>
        <dbReference type="SAM" id="Phobius"/>
    </source>
</evidence>